<protein>
    <recommendedName>
        <fullName evidence="3">Glycosyltransferase family 4 protein</fullName>
    </recommendedName>
</protein>
<name>A4SCQ3_CHLPM</name>
<feature type="compositionally biased region" description="Low complexity" evidence="1">
    <location>
        <begin position="59"/>
        <end position="76"/>
    </location>
</feature>
<accession>A4SCQ3</accession>
<dbReference type="HOGENOM" id="CLU_645109_0_0_10"/>
<dbReference type="eggNOG" id="COG0438">
    <property type="taxonomic scope" value="Bacteria"/>
</dbReference>
<reference evidence="2" key="1">
    <citation type="submission" date="2007-03" db="EMBL/GenBank/DDBJ databases">
        <title>Complete sequence of Prosthecochloris vibrioformis DSM 265.</title>
        <authorList>
            <consortium name="US DOE Joint Genome Institute"/>
            <person name="Copeland A."/>
            <person name="Lucas S."/>
            <person name="Lapidus A."/>
            <person name="Barry K."/>
            <person name="Detter J.C."/>
            <person name="Glavina del Rio T."/>
            <person name="Hammon N."/>
            <person name="Israni S."/>
            <person name="Pitluck S."/>
            <person name="Schmutz J."/>
            <person name="Larimer F."/>
            <person name="Land M."/>
            <person name="Hauser L."/>
            <person name="Mikhailova N."/>
            <person name="Li T."/>
            <person name="Overmann J."/>
            <person name="Schuster S.C."/>
            <person name="Bryant D.A."/>
            <person name="Richardson P."/>
        </authorList>
    </citation>
    <scope>NUCLEOTIDE SEQUENCE [LARGE SCALE GENOMIC DNA]</scope>
    <source>
        <strain evidence="2">DSM 265</strain>
    </source>
</reference>
<feature type="region of interest" description="Disordered" evidence="1">
    <location>
        <begin position="57"/>
        <end position="80"/>
    </location>
</feature>
<proteinExistence type="predicted"/>
<dbReference type="STRING" id="290318.Cvib_0240"/>
<gene>
    <name evidence="2" type="ordered locus">Cvib_0240</name>
</gene>
<dbReference type="KEGG" id="pvi:Cvib_0240"/>
<evidence type="ECO:0000313" key="2">
    <source>
        <dbReference type="EMBL" id="ABP36262.1"/>
    </source>
</evidence>
<evidence type="ECO:0000256" key="1">
    <source>
        <dbReference type="SAM" id="MobiDB-lite"/>
    </source>
</evidence>
<sequence length="441" mass="46887">MGTVRPFPVNQLSTVRKILFLAPNYPPGMTDGSSRAFRIASTLPDYGWEPMVIAPPPFVSSGESSGPEEAGEETSGVNGERIWRTGSPVEVEEMEACGVAALAYGGSMPPKGALGKVLPSRFSAPGLCAIWEKHAAALAEKVMSRFGDIEAVFVQGPSARALEIALEISVRHGVPVLFDLQAPLGRPSSFAPSGSLRSGECGSLEEKLLTSGYSLITPTRALKEYFLTKYFGRVTHDDITIIADTPHDAADDPRAPWEGIADSTGRPVFLLQRLTEKETGDFFRSLSHLMGAAGGCCSDAVVVTHNASEKMLKKFGLEGSLELVCPFSEEDLLALCRKAGFIFYAVGRQDEDALRVPELLVDVAGMGIRWAVSAHEGVISRFASEAGGLSVLAGDEAALAAGLREIAGAAGGKFTQGIEELPQHEKVMEALVREIALTLPV</sequence>
<organism evidence="2">
    <name type="scientific">Chlorobium phaeovibrioides (strain DSM 265 / 1930)</name>
    <name type="common">Prosthecochloris vibrioformis (strain DSM 265)</name>
    <dbReference type="NCBI Taxonomy" id="290318"/>
    <lineage>
        <taxon>Bacteria</taxon>
        <taxon>Pseudomonadati</taxon>
        <taxon>Chlorobiota</taxon>
        <taxon>Chlorobiia</taxon>
        <taxon>Chlorobiales</taxon>
        <taxon>Chlorobiaceae</taxon>
        <taxon>Chlorobium/Pelodictyon group</taxon>
        <taxon>Chlorobium</taxon>
    </lineage>
</organism>
<evidence type="ECO:0008006" key="3">
    <source>
        <dbReference type="Google" id="ProtNLM"/>
    </source>
</evidence>
<dbReference type="EMBL" id="CP000607">
    <property type="protein sequence ID" value="ABP36262.1"/>
    <property type="molecule type" value="Genomic_DNA"/>
</dbReference>
<dbReference type="AlphaFoldDB" id="A4SCQ3"/>